<keyword evidence="8 9" id="KW-0472">Membrane</keyword>
<dbReference type="GO" id="GO:0005886">
    <property type="term" value="C:plasma membrane"/>
    <property type="evidence" value="ECO:0007669"/>
    <property type="project" value="UniProtKB-SubCell"/>
</dbReference>
<evidence type="ECO:0000256" key="4">
    <source>
        <dbReference type="ARBA" id="ARBA00022475"/>
    </source>
</evidence>
<evidence type="ECO:0000256" key="1">
    <source>
        <dbReference type="ARBA" id="ARBA00004651"/>
    </source>
</evidence>
<comment type="similarity">
    <text evidence="2">Belongs to the ABC-2 integral membrane protein family.</text>
</comment>
<evidence type="ECO:0000313" key="12">
    <source>
        <dbReference type="Proteomes" id="UP000295375"/>
    </source>
</evidence>
<name>A0A4R6UV67_9GAMM</name>
<evidence type="ECO:0000256" key="2">
    <source>
        <dbReference type="ARBA" id="ARBA00007783"/>
    </source>
</evidence>
<evidence type="ECO:0000256" key="3">
    <source>
        <dbReference type="ARBA" id="ARBA00022448"/>
    </source>
</evidence>
<evidence type="ECO:0000313" key="11">
    <source>
        <dbReference type="EMBL" id="TDQ51111.1"/>
    </source>
</evidence>
<dbReference type="Pfam" id="PF01061">
    <property type="entry name" value="ABC2_membrane"/>
    <property type="match status" value="1"/>
</dbReference>
<feature type="transmembrane region" description="Helical" evidence="9">
    <location>
        <begin position="112"/>
        <end position="133"/>
    </location>
</feature>
<keyword evidence="4" id="KW-1003">Cell membrane</keyword>
<protein>
    <submittedName>
        <fullName evidence="11">ABC-2 type transport system permease protein/lipopolysaccharide transport system permease protein</fullName>
    </submittedName>
</protein>
<comment type="subcellular location">
    <subcellularLocation>
        <location evidence="1">Cell membrane</location>
        <topology evidence="1">Multi-pass membrane protein</topology>
    </subcellularLocation>
</comment>
<accession>A0A4R6UV67</accession>
<feature type="transmembrane region" description="Helical" evidence="9">
    <location>
        <begin position="173"/>
        <end position="193"/>
    </location>
</feature>
<dbReference type="AlphaFoldDB" id="A0A4R6UV67"/>
<dbReference type="PANTHER" id="PTHR30413">
    <property type="entry name" value="INNER MEMBRANE TRANSPORT PERMEASE"/>
    <property type="match status" value="1"/>
</dbReference>
<dbReference type="GO" id="GO:0015920">
    <property type="term" value="P:lipopolysaccharide transport"/>
    <property type="evidence" value="ECO:0007669"/>
    <property type="project" value="TreeGrafter"/>
</dbReference>
<dbReference type="GO" id="GO:0015774">
    <property type="term" value="P:polysaccharide transport"/>
    <property type="evidence" value="ECO:0007669"/>
    <property type="project" value="UniProtKB-KW"/>
</dbReference>
<dbReference type="EMBL" id="SNYM01000001">
    <property type="protein sequence ID" value="TDQ51111.1"/>
    <property type="molecule type" value="Genomic_DNA"/>
</dbReference>
<reference evidence="11 12" key="1">
    <citation type="submission" date="2019-03" db="EMBL/GenBank/DDBJ databases">
        <title>Genomic Encyclopedia of Type Strains, Phase IV (KMG-IV): sequencing the most valuable type-strain genomes for metagenomic binning, comparative biology and taxonomic classification.</title>
        <authorList>
            <person name="Goeker M."/>
        </authorList>
    </citation>
    <scope>NUCLEOTIDE SEQUENCE [LARGE SCALE GENOMIC DNA]</scope>
    <source>
        <strain evidence="11 12">DSM 103792</strain>
    </source>
</reference>
<gene>
    <name evidence="11" type="ORF">EV696_10180</name>
</gene>
<feature type="transmembrane region" description="Helical" evidence="9">
    <location>
        <begin position="67"/>
        <end position="91"/>
    </location>
</feature>
<feature type="domain" description="ABC-2 type transporter transmembrane" evidence="10">
    <location>
        <begin position="18"/>
        <end position="219"/>
    </location>
</feature>
<keyword evidence="7" id="KW-0625">Polysaccharide transport</keyword>
<proteinExistence type="inferred from homology"/>
<organism evidence="11 12">
    <name type="scientific">Permianibacter aggregans</name>
    <dbReference type="NCBI Taxonomy" id="1510150"/>
    <lineage>
        <taxon>Bacteria</taxon>
        <taxon>Pseudomonadati</taxon>
        <taxon>Pseudomonadota</taxon>
        <taxon>Gammaproteobacteria</taxon>
        <taxon>Pseudomonadales</taxon>
        <taxon>Pseudomonadaceae</taxon>
        <taxon>Permianibacter</taxon>
    </lineage>
</organism>
<feature type="transmembrane region" description="Helical" evidence="9">
    <location>
        <begin position="36"/>
        <end position="55"/>
    </location>
</feature>
<dbReference type="PANTHER" id="PTHR30413:SF10">
    <property type="entry name" value="CAPSULE POLYSACCHARIDE EXPORT INNER-MEMBRANE PROTEIN CTRC"/>
    <property type="match status" value="1"/>
</dbReference>
<dbReference type="InterPro" id="IPR013525">
    <property type="entry name" value="ABC2_TM"/>
</dbReference>
<evidence type="ECO:0000256" key="8">
    <source>
        <dbReference type="ARBA" id="ARBA00023136"/>
    </source>
</evidence>
<evidence type="ECO:0000256" key="7">
    <source>
        <dbReference type="ARBA" id="ARBA00023047"/>
    </source>
</evidence>
<keyword evidence="7" id="KW-0762">Sugar transport</keyword>
<evidence type="ECO:0000256" key="9">
    <source>
        <dbReference type="SAM" id="Phobius"/>
    </source>
</evidence>
<dbReference type="Proteomes" id="UP000295375">
    <property type="component" value="Unassembled WGS sequence"/>
</dbReference>
<evidence type="ECO:0000256" key="5">
    <source>
        <dbReference type="ARBA" id="ARBA00022692"/>
    </source>
</evidence>
<comment type="caution">
    <text evidence="11">The sequence shown here is derived from an EMBL/GenBank/DDBJ whole genome shotgun (WGS) entry which is preliminary data.</text>
</comment>
<feature type="transmembrane region" description="Helical" evidence="9">
    <location>
        <begin position="230"/>
        <end position="248"/>
    </location>
</feature>
<dbReference type="GO" id="GO:0140359">
    <property type="term" value="F:ABC-type transporter activity"/>
    <property type="evidence" value="ECO:0007669"/>
    <property type="project" value="InterPro"/>
</dbReference>
<sequence length="259" mass="29741">MSKLSKDISLAIRSYHLWGYLSWQDIRLRYRRSKIGPLWITLSMALFCLALGFVYSKLFNADLKEYLPFLSFGYIAWSFVSGLTTEMPNIFVDSSAYFKDIRLNPLVVIARAFSRATIIFAHNLIIVVGIWFYFDMFPGWNLLQIFPSLALVVCNLFFIGVCLAIVGARFRDIAPIVQSLVQIVFFITPIFWFPRLLPEGSLIIHLNPYGYFVDLIRSPLLGQSVAFDTWVASVLVLFLSAFAASWLYRAKSARIPFWV</sequence>
<keyword evidence="12" id="KW-1185">Reference proteome</keyword>
<feature type="transmembrane region" description="Helical" evidence="9">
    <location>
        <begin position="145"/>
        <end position="166"/>
    </location>
</feature>
<evidence type="ECO:0000259" key="10">
    <source>
        <dbReference type="Pfam" id="PF01061"/>
    </source>
</evidence>
<dbReference type="RefSeq" id="WP_157591439.1">
    <property type="nucleotide sequence ID" value="NZ_CP037953.1"/>
</dbReference>
<keyword evidence="3" id="KW-0813">Transport</keyword>
<keyword evidence="5 9" id="KW-0812">Transmembrane</keyword>
<evidence type="ECO:0000256" key="6">
    <source>
        <dbReference type="ARBA" id="ARBA00022989"/>
    </source>
</evidence>
<keyword evidence="6 9" id="KW-1133">Transmembrane helix</keyword>